<dbReference type="EMBL" id="JAKKPZ010000001">
    <property type="protein sequence ID" value="KAI1729386.1"/>
    <property type="molecule type" value="Genomic_DNA"/>
</dbReference>
<proteinExistence type="predicted"/>
<accession>A0AAD4NH47</accession>
<evidence type="ECO:0000313" key="2">
    <source>
        <dbReference type="Proteomes" id="UP001201812"/>
    </source>
</evidence>
<reference evidence="1" key="1">
    <citation type="submission" date="2022-01" db="EMBL/GenBank/DDBJ databases">
        <title>Genome Sequence Resource for Two Populations of Ditylenchus destructor, the Migratory Endoparasitic Phytonematode.</title>
        <authorList>
            <person name="Zhang H."/>
            <person name="Lin R."/>
            <person name="Xie B."/>
        </authorList>
    </citation>
    <scope>NUCLEOTIDE SEQUENCE</scope>
    <source>
        <strain evidence="1">BazhouSP</strain>
    </source>
</reference>
<organism evidence="1 2">
    <name type="scientific">Ditylenchus destructor</name>
    <dbReference type="NCBI Taxonomy" id="166010"/>
    <lineage>
        <taxon>Eukaryota</taxon>
        <taxon>Metazoa</taxon>
        <taxon>Ecdysozoa</taxon>
        <taxon>Nematoda</taxon>
        <taxon>Chromadorea</taxon>
        <taxon>Rhabditida</taxon>
        <taxon>Tylenchina</taxon>
        <taxon>Tylenchomorpha</taxon>
        <taxon>Sphaerularioidea</taxon>
        <taxon>Anguinidae</taxon>
        <taxon>Anguininae</taxon>
        <taxon>Ditylenchus</taxon>
    </lineage>
</organism>
<comment type="caution">
    <text evidence="1">The sequence shown here is derived from an EMBL/GenBank/DDBJ whole genome shotgun (WGS) entry which is preliminary data.</text>
</comment>
<sequence>MWRCHVHPLGYAPKPHAPPTPPVVVLRMRIVPPGQSKESSPSSGSWVYDDDETLPASTGLFLPYGPMSPTTEGYHRRRWPQIAALAKVIGTGLSADHALPYLLVLLDLRLCWLSRLATPTA</sequence>
<keyword evidence="2" id="KW-1185">Reference proteome</keyword>
<protein>
    <submittedName>
        <fullName evidence="1">Uncharacterized protein</fullName>
    </submittedName>
</protein>
<name>A0AAD4NH47_9BILA</name>
<gene>
    <name evidence="1" type="ORF">DdX_01626</name>
</gene>
<dbReference type="Proteomes" id="UP001201812">
    <property type="component" value="Unassembled WGS sequence"/>
</dbReference>
<evidence type="ECO:0000313" key="1">
    <source>
        <dbReference type="EMBL" id="KAI1729386.1"/>
    </source>
</evidence>
<dbReference type="AlphaFoldDB" id="A0AAD4NH47"/>